<dbReference type="CDD" id="cd02869">
    <property type="entry name" value="PseudoU_synth_RluA_like"/>
    <property type="match status" value="1"/>
</dbReference>
<keyword evidence="4" id="KW-1185">Reference proteome</keyword>
<dbReference type="InterPro" id="IPR020103">
    <property type="entry name" value="PsdUridine_synth_cat_dom_sf"/>
</dbReference>
<dbReference type="GeneID" id="106672137"/>
<dbReference type="EnsemblMetazoa" id="XM_014403315.2">
    <property type="protein sequence ID" value="XP_014258801.1"/>
    <property type="gene ID" value="LOC106672137"/>
</dbReference>
<dbReference type="Pfam" id="PF00849">
    <property type="entry name" value="PseudoU_synth_2"/>
    <property type="match status" value="1"/>
</dbReference>
<evidence type="ECO:0000313" key="4">
    <source>
        <dbReference type="Proteomes" id="UP000494040"/>
    </source>
</evidence>
<accession>A0A8I6S4G6</accession>
<comment type="similarity">
    <text evidence="1">Belongs to the pseudouridine synthase RluA family.</text>
</comment>
<dbReference type="SUPFAM" id="SSF55120">
    <property type="entry name" value="Pseudouridine synthase"/>
    <property type="match status" value="1"/>
</dbReference>
<reference evidence="3" key="1">
    <citation type="submission" date="2022-01" db="UniProtKB">
        <authorList>
            <consortium name="EnsemblMetazoa"/>
        </authorList>
    </citation>
    <scope>IDENTIFICATION</scope>
</reference>
<dbReference type="Gene3D" id="3.30.2350.10">
    <property type="entry name" value="Pseudouridine synthase"/>
    <property type="match status" value="1"/>
</dbReference>
<name>A0A8I6S4G6_CIMLE</name>
<evidence type="ECO:0000313" key="3">
    <source>
        <dbReference type="EnsemblMetazoa" id="XP_014258801.1"/>
    </source>
</evidence>
<proteinExistence type="inferred from homology"/>
<feature type="domain" description="Pseudouridine synthase RsuA/RluA-like" evidence="2">
    <location>
        <begin position="41"/>
        <end position="205"/>
    </location>
</feature>
<dbReference type="PANTHER" id="PTHR21600">
    <property type="entry name" value="MITOCHONDRIAL RNA PSEUDOURIDINE SYNTHASE"/>
    <property type="match status" value="1"/>
</dbReference>
<organism evidence="3 4">
    <name type="scientific">Cimex lectularius</name>
    <name type="common">Bed bug</name>
    <name type="synonym">Acanthia lectularia</name>
    <dbReference type="NCBI Taxonomy" id="79782"/>
    <lineage>
        <taxon>Eukaryota</taxon>
        <taxon>Metazoa</taxon>
        <taxon>Ecdysozoa</taxon>
        <taxon>Arthropoda</taxon>
        <taxon>Hexapoda</taxon>
        <taxon>Insecta</taxon>
        <taxon>Pterygota</taxon>
        <taxon>Neoptera</taxon>
        <taxon>Paraneoptera</taxon>
        <taxon>Hemiptera</taxon>
        <taxon>Heteroptera</taxon>
        <taxon>Panheteroptera</taxon>
        <taxon>Cimicomorpha</taxon>
        <taxon>Cimicidae</taxon>
        <taxon>Cimex</taxon>
    </lineage>
</organism>
<dbReference type="InterPro" id="IPR050188">
    <property type="entry name" value="RluA_PseudoU_synthase"/>
</dbReference>
<evidence type="ECO:0000256" key="1">
    <source>
        <dbReference type="ARBA" id="ARBA00010876"/>
    </source>
</evidence>
<dbReference type="RefSeq" id="XP_014258801.1">
    <property type="nucleotide sequence ID" value="XM_014403315.2"/>
</dbReference>
<dbReference type="OrthoDB" id="418349at2759"/>
<sequence>MNIIEELIKLIFFYSNFWSVIYKKLFTERKNGLVILHKSDNFIVVSKEHDVLINSNDPTVSGSLHRRLSHEFPGLINPKLQHDFYFVHRLDYVTSGVICIALNKKACKAATTAFERRAVQKYYLALVRGHVSQEILSVDIPIGEVASEQFGSHRMTTVNETCLNPRSAQTRILVLERGLYDSYPASKILMQPITGRRHQLRVHCAYLGHTIIGDFTYSRQRDISPIRTYLHALKLVLPNNVECLDIETPDPFSKCNKWISIESINSLGAEAFMKLSGIS</sequence>
<protein>
    <recommendedName>
        <fullName evidence="2">Pseudouridine synthase RsuA/RluA-like domain-containing protein</fullName>
    </recommendedName>
</protein>
<dbReference type="GO" id="GO:0000455">
    <property type="term" value="P:enzyme-directed rRNA pseudouridine synthesis"/>
    <property type="evidence" value="ECO:0007669"/>
    <property type="project" value="TreeGrafter"/>
</dbReference>
<dbReference type="AlphaFoldDB" id="A0A8I6S4G6"/>
<dbReference type="PANTHER" id="PTHR21600:SF87">
    <property type="entry name" value="RNA PSEUDOURIDYLATE SYNTHASE DOMAIN-CONTAINING PROTEIN 1"/>
    <property type="match status" value="1"/>
</dbReference>
<evidence type="ECO:0000259" key="2">
    <source>
        <dbReference type="Pfam" id="PF00849"/>
    </source>
</evidence>
<dbReference type="Proteomes" id="UP000494040">
    <property type="component" value="Unassembled WGS sequence"/>
</dbReference>
<dbReference type="GO" id="GO:0009982">
    <property type="term" value="F:pseudouridine synthase activity"/>
    <property type="evidence" value="ECO:0007669"/>
    <property type="project" value="InterPro"/>
</dbReference>
<dbReference type="InterPro" id="IPR006145">
    <property type="entry name" value="PsdUridine_synth_RsuA/RluA"/>
</dbReference>
<dbReference type="OMA" id="FGTSGIM"/>
<dbReference type="GO" id="GO:0003723">
    <property type="term" value="F:RNA binding"/>
    <property type="evidence" value="ECO:0007669"/>
    <property type="project" value="InterPro"/>
</dbReference>
<dbReference type="KEGG" id="clec:106672137"/>